<evidence type="ECO:0000256" key="1">
    <source>
        <dbReference type="ARBA" id="ARBA00009109"/>
    </source>
</evidence>
<dbReference type="SUPFAM" id="SSF46966">
    <property type="entry name" value="Spectrin repeat"/>
    <property type="match status" value="1"/>
</dbReference>
<feature type="coiled-coil region" evidence="3">
    <location>
        <begin position="42"/>
        <end position="87"/>
    </location>
</feature>
<organism evidence="6 7">
    <name type="scientific">Lynx canadensis</name>
    <name type="common">Canada lynx</name>
    <name type="synonym">Felis canadensis</name>
    <dbReference type="NCBI Taxonomy" id="61383"/>
    <lineage>
        <taxon>Eukaryota</taxon>
        <taxon>Metazoa</taxon>
        <taxon>Chordata</taxon>
        <taxon>Craniata</taxon>
        <taxon>Vertebrata</taxon>
        <taxon>Euteleostomi</taxon>
        <taxon>Mammalia</taxon>
        <taxon>Eutheria</taxon>
        <taxon>Laurasiatheria</taxon>
        <taxon>Carnivora</taxon>
        <taxon>Feliformia</taxon>
        <taxon>Felidae</taxon>
        <taxon>Felinae</taxon>
        <taxon>Lynx</taxon>
    </lineage>
</organism>
<feature type="region of interest" description="Disordered" evidence="4">
    <location>
        <begin position="102"/>
        <end position="176"/>
    </location>
</feature>
<feature type="compositionally biased region" description="Basic and acidic residues" evidence="4">
    <location>
        <begin position="132"/>
        <end position="146"/>
    </location>
</feature>
<evidence type="ECO:0000259" key="5">
    <source>
        <dbReference type="Pfam" id="PF23160"/>
    </source>
</evidence>
<dbReference type="InterPro" id="IPR018159">
    <property type="entry name" value="Spectrin/alpha-actinin"/>
</dbReference>
<evidence type="ECO:0000256" key="2">
    <source>
        <dbReference type="ARBA" id="ARBA00023054"/>
    </source>
</evidence>
<dbReference type="GO" id="GO:0005737">
    <property type="term" value="C:cytoplasm"/>
    <property type="evidence" value="ECO:0007669"/>
    <property type="project" value="TreeGrafter"/>
</dbReference>
<dbReference type="FunFam" id="1.20.58.60:FF:000339">
    <property type="entry name" value="Envoplakin like"/>
    <property type="match status" value="1"/>
</dbReference>
<proteinExistence type="inferred from homology"/>
<evidence type="ECO:0000313" key="6">
    <source>
        <dbReference type="Ensembl" id="ENSLCNP00005022423.1"/>
    </source>
</evidence>
<evidence type="ECO:0000256" key="4">
    <source>
        <dbReference type="SAM" id="MobiDB-lite"/>
    </source>
</evidence>
<dbReference type="GO" id="GO:0042060">
    <property type="term" value="P:wound healing"/>
    <property type="evidence" value="ECO:0007669"/>
    <property type="project" value="TreeGrafter"/>
</dbReference>
<dbReference type="PANTHER" id="PTHR23169">
    <property type="entry name" value="ENVOPLAKIN"/>
    <property type="match status" value="1"/>
</dbReference>
<feature type="region of interest" description="Disordered" evidence="4">
    <location>
        <begin position="18"/>
        <end position="37"/>
    </location>
</feature>
<dbReference type="GO" id="GO:0045104">
    <property type="term" value="P:intermediate filament cytoskeleton organization"/>
    <property type="evidence" value="ECO:0007669"/>
    <property type="project" value="InterPro"/>
</dbReference>
<keyword evidence="2 3" id="KW-0175">Coiled coil</keyword>
<dbReference type="Ensembl" id="ENSLCNT00005025071.1">
    <property type="protein sequence ID" value="ENSLCNP00005022423.1"/>
    <property type="gene ID" value="ENSLCNG00005014600.1"/>
</dbReference>
<accession>A0A667H5D5</accession>
<feature type="domain" description="Periplakin/Envoplakin N-terminal" evidence="5">
    <location>
        <begin position="1"/>
        <end position="93"/>
    </location>
</feature>
<dbReference type="AlphaFoldDB" id="A0A667H5D5"/>
<dbReference type="Pfam" id="PF23160">
    <property type="entry name" value="Spectrin_1st_PEPL"/>
    <property type="match status" value="1"/>
</dbReference>
<keyword evidence="7" id="KW-1185">Reference proteome</keyword>
<dbReference type="GO" id="GO:0016020">
    <property type="term" value="C:membrane"/>
    <property type="evidence" value="ECO:0007669"/>
    <property type="project" value="TreeGrafter"/>
</dbReference>
<dbReference type="GO" id="GO:0005198">
    <property type="term" value="F:structural molecule activity"/>
    <property type="evidence" value="ECO:0007669"/>
    <property type="project" value="TreeGrafter"/>
</dbReference>
<name>A0A667H5D5_LYNCA</name>
<dbReference type="SMART" id="SM00150">
    <property type="entry name" value="SPEC"/>
    <property type="match status" value="1"/>
</dbReference>
<dbReference type="GO" id="GO:0005882">
    <property type="term" value="C:intermediate filament"/>
    <property type="evidence" value="ECO:0007669"/>
    <property type="project" value="TreeGrafter"/>
</dbReference>
<feature type="region of interest" description="Disordered" evidence="4">
    <location>
        <begin position="298"/>
        <end position="334"/>
    </location>
</feature>
<dbReference type="InterPro" id="IPR043197">
    <property type="entry name" value="Plakin"/>
</dbReference>
<sequence>MQANADQVERDILETQKKLQQDRVHGEQDQALKHRQEVGRSLKEAEVLLKDLFLDVDKARRLKHPQAEEIEKDIKQLHERVTQACAEYRALYEKVVLPRRGAQSRLGTGAGAETEAGARGPVRARHGPAGRADCRAQHPAEGDRGLRAAAAEPHWAGRSDHPEPIPGPPEGGLVARAEPGQPVHALQGCTRQLNALAQQQQGILQQDWSDLMADPEGVRREYEHFKQHELLSQEQSVNQLEDDGERMVELGHPAVGPIQTHQEALKMAWQNFLNLCICQESQLQHVETYRQVSRCAGLGGGRRRQGRAATGALGAEVPGERHRTRSHGGRQGTS</sequence>
<reference evidence="6" key="2">
    <citation type="submission" date="2025-09" db="UniProtKB">
        <authorList>
            <consortium name="Ensembl"/>
        </authorList>
    </citation>
    <scope>IDENTIFICATION</scope>
</reference>
<evidence type="ECO:0000256" key="3">
    <source>
        <dbReference type="SAM" id="Coils"/>
    </source>
</evidence>
<evidence type="ECO:0000313" key="7">
    <source>
        <dbReference type="Proteomes" id="UP000472241"/>
    </source>
</evidence>
<dbReference type="Proteomes" id="UP000472241">
    <property type="component" value="Unplaced"/>
</dbReference>
<reference evidence="6" key="1">
    <citation type="submission" date="2025-08" db="UniProtKB">
        <authorList>
            <consortium name="Ensembl"/>
        </authorList>
    </citation>
    <scope>IDENTIFICATION</scope>
</reference>
<comment type="similarity">
    <text evidence="1">Belongs to the plakin or cytolinker family.</text>
</comment>
<dbReference type="InterPro" id="IPR055419">
    <property type="entry name" value="Spectrin_PEPL/EVPL"/>
</dbReference>
<protein>
    <submittedName>
        <fullName evidence="6">Envoplakin like</fullName>
    </submittedName>
</protein>
<dbReference type="Gene3D" id="1.20.58.60">
    <property type="match status" value="2"/>
</dbReference>
<dbReference type="PANTHER" id="PTHR23169:SF7">
    <property type="entry name" value="ENVOPLAKIN"/>
    <property type="match status" value="1"/>
</dbReference>
<dbReference type="GO" id="GO:0045296">
    <property type="term" value="F:cadherin binding"/>
    <property type="evidence" value="ECO:0007669"/>
    <property type="project" value="TreeGrafter"/>
</dbReference>
<dbReference type="FunFam" id="1.20.58.60:FF:000142">
    <property type="entry name" value="Envoplakin like"/>
    <property type="match status" value="1"/>
</dbReference>